<comment type="caution">
    <text evidence="2">The sequence shown here is derived from an EMBL/GenBank/DDBJ whole genome shotgun (WGS) entry which is preliminary data.</text>
</comment>
<keyword evidence="3" id="KW-1185">Reference proteome</keyword>
<reference evidence="2 3" key="1">
    <citation type="journal article" date="2024" name="Ann. Entomol. Soc. Am.">
        <title>Genomic analyses of the southern and eastern yellowjacket wasps (Hymenoptera: Vespidae) reveal evolutionary signatures of social life.</title>
        <authorList>
            <person name="Catto M.A."/>
            <person name="Caine P.B."/>
            <person name="Orr S.E."/>
            <person name="Hunt B.G."/>
            <person name="Goodisman M.A.D."/>
        </authorList>
    </citation>
    <scope>NUCLEOTIDE SEQUENCE [LARGE SCALE GENOMIC DNA]</scope>
    <source>
        <strain evidence="2">233</strain>
        <tissue evidence="2">Head and thorax</tissue>
    </source>
</reference>
<dbReference type="Proteomes" id="UP001607302">
    <property type="component" value="Unassembled WGS sequence"/>
</dbReference>
<proteinExistence type="predicted"/>
<feature type="transmembrane region" description="Helical" evidence="1">
    <location>
        <begin position="57"/>
        <end position="76"/>
    </location>
</feature>
<protein>
    <submittedName>
        <fullName evidence="2">Proton-coupled amino acid transporter-like protein pathetic isoform X2</fullName>
    </submittedName>
</protein>
<keyword evidence="1" id="KW-0812">Transmembrane</keyword>
<dbReference type="EMBL" id="JAUDFV010000155">
    <property type="protein sequence ID" value="KAL2715186.1"/>
    <property type="molecule type" value="Genomic_DNA"/>
</dbReference>
<feature type="transmembrane region" description="Helical" evidence="1">
    <location>
        <begin position="6"/>
        <end position="22"/>
    </location>
</feature>
<organism evidence="2 3">
    <name type="scientific">Vespula squamosa</name>
    <name type="common">Southern yellow jacket</name>
    <name type="synonym">Wasp</name>
    <dbReference type="NCBI Taxonomy" id="30214"/>
    <lineage>
        <taxon>Eukaryota</taxon>
        <taxon>Metazoa</taxon>
        <taxon>Ecdysozoa</taxon>
        <taxon>Arthropoda</taxon>
        <taxon>Hexapoda</taxon>
        <taxon>Insecta</taxon>
        <taxon>Pterygota</taxon>
        <taxon>Neoptera</taxon>
        <taxon>Endopterygota</taxon>
        <taxon>Hymenoptera</taxon>
        <taxon>Apocrita</taxon>
        <taxon>Aculeata</taxon>
        <taxon>Vespoidea</taxon>
        <taxon>Vespidae</taxon>
        <taxon>Vespinae</taxon>
        <taxon>Vespula</taxon>
    </lineage>
</organism>
<dbReference type="AlphaFoldDB" id="A0ABD2A3J0"/>
<feature type="transmembrane region" description="Helical" evidence="1">
    <location>
        <begin position="88"/>
        <end position="106"/>
    </location>
</feature>
<feature type="transmembrane region" description="Helical" evidence="1">
    <location>
        <begin position="34"/>
        <end position="51"/>
    </location>
</feature>
<gene>
    <name evidence="2" type="ORF">V1478_014884</name>
</gene>
<evidence type="ECO:0000313" key="2">
    <source>
        <dbReference type="EMBL" id="KAL2715186.1"/>
    </source>
</evidence>
<accession>A0ABD2A3J0</accession>
<evidence type="ECO:0000256" key="1">
    <source>
        <dbReference type="SAM" id="Phobius"/>
    </source>
</evidence>
<name>A0ABD2A3J0_VESSQ</name>
<keyword evidence="1" id="KW-0472">Membrane</keyword>
<evidence type="ECO:0000313" key="3">
    <source>
        <dbReference type="Proteomes" id="UP001607302"/>
    </source>
</evidence>
<keyword evidence="1" id="KW-1133">Transmembrane helix</keyword>
<sequence length="107" mass="12199">MSILFSIGINYIIPVKIIWPIIMHYTNINHHFEILFRLVGIILLAIFAIAIPRMIPLTGLLAAVGMTTTMLFIPMLVEINTKWQKATYILYIKSGLIFAIFILILVI</sequence>